<organism evidence="3 4">
    <name type="scientific">Fuscovulum blasticum DSM 2131</name>
    <dbReference type="NCBI Taxonomy" id="1188250"/>
    <lineage>
        <taxon>Bacteria</taxon>
        <taxon>Pseudomonadati</taxon>
        <taxon>Pseudomonadota</taxon>
        <taxon>Alphaproteobacteria</taxon>
        <taxon>Rhodobacterales</taxon>
        <taxon>Paracoccaceae</taxon>
        <taxon>Pseudogemmobacter</taxon>
    </lineage>
</organism>
<proteinExistence type="predicted"/>
<dbReference type="PANTHER" id="PTHR41795">
    <property type="entry name" value="EXOPOLYSACCHARIDE SYNTHESIS PROTEIN"/>
    <property type="match status" value="1"/>
</dbReference>
<reference evidence="3 4" key="1">
    <citation type="submission" date="2018-03" db="EMBL/GenBank/DDBJ databases">
        <title>Rhodobacter blasticus.</title>
        <authorList>
            <person name="Meyer T.E."/>
            <person name="Miller S."/>
            <person name="Lodha T."/>
            <person name="Gandham S."/>
            <person name="Chintalapati S."/>
            <person name="Chintalapati V.R."/>
        </authorList>
    </citation>
    <scope>NUCLEOTIDE SEQUENCE [LARGE SCALE GENOMIC DNA]</scope>
    <source>
        <strain evidence="3 4">DSM 2131</strain>
    </source>
</reference>
<keyword evidence="2" id="KW-0472">Membrane</keyword>
<dbReference type="AlphaFoldDB" id="A0A2T4J7J8"/>
<feature type="transmembrane region" description="Helical" evidence="2">
    <location>
        <begin position="224"/>
        <end position="249"/>
    </location>
</feature>
<keyword evidence="4" id="KW-1185">Reference proteome</keyword>
<keyword evidence="2" id="KW-0812">Transmembrane</keyword>
<feature type="transmembrane region" description="Helical" evidence="2">
    <location>
        <begin position="115"/>
        <end position="138"/>
    </location>
</feature>
<evidence type="ECO:0000256" key="1">
    <source>
        <dbReference type="SAM" id="MobiDB-lite"/>
    </source>
</evidence>
<sequence>MDLCRCDHADCFGGVYFLARASGHGPPVTEDTPPAAGAQPVVPDADWSAHHPGPPPPAPRPRPPRLSEILSTLAEDESRDRVAIADMLETMRARAFGALLLIFAFPNILPSPPGLAGILGLPLIFLSTQMMLGISPWLPQVIARRSMPRSTFAGMVTRLTPWLERAERLLKARLQMLAWPVSQRLIGGVCLILSIALALPIPFANMAPSVAICLIGLGVLERDGVWIMIGLAAATGALIYVAGLGYALLKSALFVLANAF</sequence>
<feature type="transmembrane region" description="Helical" evidence="2">
    <location>
        <begin position="91"/>
        <end position="109"/>
    </location>
</feature>
<feature type="compositionally biased region" description="Pro residues" evidence="1">
    <location>
        <begin position="52"/>
        <end position="61"/>
    </location>
</feature>
<name>A0A2T4J7J8_FUSBL</name>
<keyword evidence="2" id="KW-1133">Transmembrane helix</keyword>
<accession>A0A2T4J7J8</accession>
<evidence type="ECO:0000313" key="3">
    <source>
        <dbReference type="EMBL" id="PTE13828.1"/>
    </source>
</evidence>
<dbReference type="EMBL" id="PZKE01000011">
    <property type="protein sequence ID" value="PTE13828.1"/>
    <property type="molecule type" value="Genomic_DNA"/>
</dbReference>
<dbReference type="Pfam" id="PF06055">
    <property type="entry name" value="ExoD"/>
    <property type="match status" value="1"/>
</dbReference>
<protein>
    <submittedName>
        <fullName evidence="3">ABC transporter permease</fullName>
    </submittedName>
</protein>
<dbReference type="Proteomes" id="UP000241362">
    <property type="component" value="Unassembled WGS sequence"/>
</dbReference>
<dbReference type="InterPro" id="IPR010331">
    <property type="entry name" value="ExoD"/>
</dbReference>
<evidence type="ECO:0000313" key="4">
    <source>
        <dbReference type="Proteomes" id="UP000241362"/>
    </source>
</evidence>
<evidence type="ECO:0000256" key="2">
    <source>
        <dbReference type="SAM" id="Phobius"/>
    </source>
</evidence>
<feature type="region of interest" description="Disordered" evidence="1">
    <location>
        <begin position="24"/>
        <end position="64"/>
    </location>
</feature>
<gene>
    <name evidence="3" type="ORF">C5F44_12330</name>
</gene>
<comment type="caution">
    <text evidence="3">The sequence shown here is derived from an EMBL/GenBank/DDBJ whole genome shotgun (WGS) entry which is preliminary data.</text>
</comment>
<feature type="transmembrane region" description="Helical" evidence="2">
    <location>
        <begin position="185"/>
        <end position="204"/>
    </location>
</feature>
<dbReference type="PANTHER" id="PTHR41795:SF1">
    <property type="entry name" value="EXOPOLYSACCHARIDE SYNTHESIS PROTEIN"/>
    <property type="match status" value="1"/>
</dbReference>